<accession>A0ABX2KDJ6</accession>
<dbReference type="Gene3D" id="3.10.450.160">
    <property type="entry name" value="inner membrane protein cigr"/>
    <property type="match status" value="1"/>
</dbReference>
<keyword evidence="4" id="KW-1185">Reference proteome</keyword>
<proteinExistence type="predicted"/>
<dbReference type="EMBL" id="WHOS01000029">
    <property type="protein sequence ID" value="NUB01670.1"/>
    <property type="molecule type" value="Genomic_DNA"/>
</dbReference>
<evidence type="ECO:0000313" key="4">
    <source>
        <dbReference type="Proteomes" id="UP000605086"/>
    </source>
</evidence>
<dbReference type="Proteomes" id="UP000605086">
    <property type="component" value="Unassembled WGS sequence"/>
</dbReference>
<feature type="chain" id="PRO_5045657883" description="Integral membrane protein" evidence="2">
    <location>
        <begin position="26"/>
        <end position="135"/>
    </location>
</feature>
<evidence type="ECO:0000256" key="2">
    <source>
        <dbReference type="SAM" id="SignalP"/>
    </source>
</evidence>
<organism evidence="3 4">
    <name type="scientific">Azospirillum melinis</name>
    <dbReference type="NCBI Taxonomy" id="328839"/>
    <lineage>
        <taxon>Bacteria</taxon>
        <taxon>Pseudomonadati</taxon>
        <taxon>Pseudomonadota</taxon>
        <taxon>Alphaproteobacteria</taxon>
        <taxon>Rhodospirillales</taxon>
        <taxon>Azospirillaceae</taxon>
        <taxon>Azospirillum</taxon>
    </lineage>
</organism>
<dbReference type="InterPro" id="IPR024572">
    <property type="entry name" value="RcnB"/>
</dbReference>
<evidence type="ECO:0000313" key="3">
    <source>
        <dbReference type="EMBL" id="NUB01670.1"/>
    </source>
</evidence>
<comment type="caution">
    <text evidence="3">The sequence shown here is derived from an EMBL/GenBank/DDBJ whole genome shotgun (WGS) entry which is preliminary data.</text>
</comment>
<protein>
    <recommendedName>
        <fullName evidence="5">Integral membrane protein</fullName>
    </recommendedName>
</protein>
<gene>
    <name evidence="3" type="ORF">GBZ48_20670</name>
</gene>
<dbReference type="RefSeq" id="WP_174472726.1">
    <property type="nucleotide sequence ID" value="NZ_JAGINN010000001.1"/>
</dbReference>
<evidence type="ECO:0000256" key="1">
    <source>
        <dbReference type="SAM" id="MobiDB-lite"/>
    </source>
</evidence>
<name>A0ABX2KDJ6_9PROT</name>
<feature type="compositionally biased region" description="Basic and acidic residues" evidence="1">
    <location>
        <begin position="49"/>
        <end position="60"/>
    </location>
</feature>
<dbReference type="Pfam" id="PF11776">
    <property type="entry name" value="RcnB"/>
    <property type="match status" value="1"/>
</dbReference>
<keyword evidence="2" id="KW-0732">Signal</keyword>
<evidence type="ECO:0008006" key="5">
    <source>
        <dbReference type="Google" id="ProtNLM"/>
    </source>
</evidence>
<reference evidence="3 4" key="1">
    <citation type="submission" date="2019-10" db="EMBL/GenBank/DDBJ databases">
        <title>Genome sequence of Azospirillum melinis.</title>
        <authorList>
            <person name="Ambrosini A."/>
            <person name="Sant'Anna F.H."/>
            <person name="Cassan F.D."/>
            <person name="Souza E.M."/>
            <person name="Passaglia L.M.P."/>
        </authorList>
    </citation>
    <scope>NUCLEOTIDE SEQUENCE [LARGE SCALE GENOMIC DNA]</scope>
    <source>
        <strain evidence="3 4">TMCY0552</strain>
    </source>
</reference>
<sequence length="135" mass="15031">MKKTLLAVAAAILAVTAATGTPAMAQGWQPGPDDRPPGHQYPQPQPPRGYDHGPRYEHPGRQPVHRPGPPKAYGWRAGERLPQEWRAPRHVIARPAAYHLHRPPRGHRWVRVDHDAVLVVSTTGIIVEIMPGLFR</sequence>
<feature type="region of interest" description="Disordered" evidence="1">
    <location>
        <begin position="24"/>
        <end position="75"/>
    </location>
</feature>
<feature type="signal peptide" evidence="2">
    <location>
        <begin position="1"/>
        <end position="25"/>
    </location>
</feature>